<dbReference type="EMBL" id="OMKW01000001">
    <property type="protein sequence ID" value="SPF28193.1"/>
    <property type="molecule type" value="Genomic_DNA"/>
</dbReference>
<dbReference type="AlphaFoldDB" id="A0A2R8A7I9"/>
<protein>
    <recommendedName>
        <fullName evidence="1">HTH cro/C1-type domain-containing protein</fullName>
    </recommendedName>
</protein>
<dbReference type="Proteomes" id="UP000244932">
    <property type="component" value="Unassembled WGS sequence"/>
</dbReference>
<dbReference type="Gene3D" id="3.30.450.180">
    <property type="match status" value="1"/>
</dbReference>
<sequence length="223" mass="24506">MSVRHLSFLETGRARPSPQMIDRLGDALQLPLDARNTMLLHAGFAARYAARDWAEAEMVPIRAAVTHMLTVHEPYPAIAIDRLWSVQQMNRVAAVLFGPLGVGVGDSLLDLMMSDHLPPLVENWAEVAHHAAHRLRLESAAQGGVPRLDMAAAHLSAVGKPRREALQPVIPTVLRMGDQRLAMFTTLSQFGTPEDVTLDALRVELYFPADQATRELFEALAAP</sequence>
<dbReference type="InterPro" id="IPR010982">
    <property type="entry name" value="Lambda_DNA-bd_dom_sf"/>
</dbReference>
<dbReference type="PROSITE" id="PS50943">
    <property type="entry name" value="HTH_CROC1"/>
    <property type="match status" value="1"/>
</dbReference>
<dbReference type="InterPro" id="IPR041413">
    <property type="entry name" value="MLTR_LBD"/>
</dbReference>
<name>A0A2R8A7I9_9RHOB</name>
<evidence type="ECO:0000313" key="2">
    <source>
        <dbReference type="EMBL" id="SPF28193.1"/>
    </source>
</evidence>
<reference evidence="2 3" key="1">
    <citation type="submission" date="2018-03" db="EMBL/GenBank/DDBJ databases">
        <authorList>
            <person name="Keele B.F."/>
        </authorList>
    </citation>
    <scope>NUCLEOTIDE SEQUENCE [LARGE SCALE GENOMIC DNA]</scope>
    <source>
        <strain evidence="2 3">CeCT 8812</strain>
    </source>
</reference>
<dbReference type="GO" id="GO:0003677">
    <property type="term" value="F:DNA binding"/>
    <property type="evidence" value="ECO:0007669"/>
    <property type="project" value="InterPro"/>
</dbReference>
<keyword evidence="3" id="KW-1185">Reference proteome</keyword>
<evidence type="ECO:0000313" key="3">
    <source>
        <dbReference type="Proteomes" id="UP000244932"/>
    </source>
</evidence>
<accession>A0A2R8A7I9</accession>
<dbReference type="Gene3D" id="1.10.260.40">
    <property type="entry name" value="lambda repressor-like DNA-binding domains"/>
    <property type="match status" value="1"/>
</dbReference>
<feature type="domain" description="HTH cro/C1-type" evidence="1">
    <location>
        <begin position="1"/>
        <end position="35"/>
    </location>
</feature>
<dbReference type="Pfam" id="PF17765">
    <property type="entry name" value="MLTR_LBD"/>
    <property type="match status" value="1"/>
</dbReference>
<gene>
    <name evidence="2" type="ORF">POI8812_00491</name>
</gene>
<dbReference type="PANTHER" id="PTHR35010">
    <property type="entry name" value="BLL4672 PROTEIN-RELATED"/>
    <property type="match status" value="1"/>
</dbReference>
<organism evidence="2 3">
    <name type="scientific">Pontivivens insulae</name>
    <dbReference type="NCBI Taxonomy" id="1639689"/>
    <lineage>
        <taxon>Bacteria</taxon>
        <taxon>Pseudomonadati</taxon>
        <taxon>Pseudomonadota</taxon>
        <taxon>Alphaproteobacteria</taxon>
        <taxon>Rhodobacterales</taxon>
        <taxon>Paracoccaceae</taxon>
        <taxon>Pontivivens</taxon>
    </lineage>
</organism>
<dbReference type="CDD" id="cd00093">
    <property type="entry name" value="HTH_XRE"/>
    <property type="match status" value="1"/>
</dbReference>
<dbReference type="PANTHER" id="PTHR35010:SF4">
    <property type="entry name" value="BLL5781 PROTEIN"/>
    <property type="match status" value="1"/>
</dbReference>
<dbReference type="InterPro" id="IPR001387">
    <property type="entry name" value="Cro/C1-type_HTH"/>
</dbReference>
<proteinExistence type="predicted"/>
<evidence type="ECO:0000259" key="1">
    <source>
        <dbReference type="PROSITE" id="PS50943"/>
    </source>
</evidence>